<evidence type="ECO:0000313" key="2">
    <source>
        <dbReference type="EMBL" id="CAE8657666.1"/>
    </source>
</evidence>
<feature type="compositionally biased region" description="Low complexity" evidence="1">
    <location>
        <begin position="56"/>
        <end position="68"/>
    </location>
</feature>
<feature type="compositionally biased region" description="Basic and acidic residues" evidence="1">
    <location>
        <begin position="95"/>
        <end position="112"/>
    </location>
</feature>
<dbReference type="EMBL" id="CAJNNW010015388">
    <property type="protein sequence ID" value="CAE8657666.1"/>
    <property type="molecule type" value="Genomic_DNA"/>
</dbReference>
<feature type="compositionally biased region" description="Low complexity" evidence="1">
    <location>
        <begin position="406"/>
        <end position="442"/>
    </location>
</feature>
<feature type="region of interest" description="Disordered" evidence="1">
    <location>
        <begin position="393"/>
        <end position="508"/>
    </location>
</feature>
<feature type="region of interest" description="Disordered" evidence="1">
    <location>
        <begin position="330"/>
        <end position="380"/>
    </location>
</feature>
<feature type="compositionally biased region" description="Polar residues" evidence="1">
    <location>
        <begin position="115"/>
        <end position="145"/>
    </location>
</feature>
<dbReference type="Proteomes" id="UP000626109">
    <property type="component" value="Unassembled WGS sequence"/>
</dbReference>
<feature type="compositionally biased region" description="Basic and acidic residues" evidence="1">
    <location>
        <begin position="39"/>
        <end position="51"/>
    </location>
</feature>
<accession>A0A813IUE0</accession>
<feature type="compositionally biased region" description="Low complexity" evidence="1">
    <location>
        <begin position="330"/>
        <end position="361"/>
    </location>
</feature>
<feature type="compositionally biased region" description="Low complexity" evidence="1">
    <location>
        <begin position="250"/>
        <end position="269"/>
    </location>
</feature>
<dbReference type="AlphaFoldDB" id="A0A813IUE0"/>
<reference evidence="2" key="1">
    <citation type="submission" date="2021-02" db="EMBL/GenBank/DDBJ databases">
        <authorList>
            <person name="Dougan E. K."/>
            <person name="Rhodes N."/>
            <person name="Thang M."/>
            <person name="Chan C."/>
        </authorList>
    </citation>
    <scope>NUCLEOTIDE SEQUENCE</scope>
</reference>
<feature type="region of interest" description="Disordered" evidence="1">
    <location>
        <begin position="1"/>
        <end position="68"/>
    </location>
</feature>
<feature type="region of interest" description="Disordered" evidence="1">
    <location>
        <begin position="82"/>
        <end position="318"/>
    </location>
</feature>
<dbReference type="GO" id="GO:0000287">
    <property type="term" value="F:magnesium ion binding"/>
    <property type="evidence" value="ECO:0007669"/>
    <property type="project" value="InterPro"/>
</dbReference>
<feature type="compositionally biased region" description="Gly residues" evidence="1">
    <location>
        <begin position="1"/>
        <end position="22"/>
    </location>
</feature>
<feature type="compositionally biased region" description="Low complexity" evidence="1">
    <location>
        <begin position="449"/>
        <end position="466"/>
    </location>
</feature>
<proteinExistence type="predicted"/>
<feature type="region of interest" description="Disordered" evidence="1">
    <location>
        <begin position="675"/>
        <end position="700"/>
    </location>
</feature>
<protein>
    <submittedName>
        <fullName evidence="2">Uncharacterized protein</fullName>
    </submittedName>
</protein>
<sequence>MPAAGPGRGGGKQGWVGKGGKGGKGKQQQNWGNKSWQPPERDGQGAEKQDELGNSAAAAAVSANDQKAAALKAQLLSKGLSLVKQPSGGPQEARPGADELARKSQELKEKLMKSQLMQNRQPQDGDSSSAQSKTFGSTNAASGSWSAVPASPNARPQASSKAAAMNLSAAAAGAGTAGSAGSAGAIGLARLPAGGLSSPPMGPSRVAVPKLGGGTAAVDLTAETQSGEGGMPAAPVPKLGSQELQDKMAQRSARFAQQGSQASAGNASFTPGALAKSSRNQRPNAEDGSPMSVSDGSPLPLFGAGALTDSDGGGANRLQPAAVPWMAAAGTGAGASSSINASSSATSSVGLTSSAASAVTADPSSGRSEGARVKGGAPVRLLPPGLSAPAVPVGLQVRPPPPPPLGLWGQAASVAAGSGSSSSSRSPVSAVPAVSAKAQAGLPVPPVGTSPGAAAAGSRPPVAIAASGQAVPDIASRAEERPLVPKPVDLAAASESPSPSPRPVLTGSVAAPQTSVGSAATVLKAASKAVSGNAAIAAIKPAKAAGAKGFGAKSRDCQRATHKAFRNPPATLRLHRNFRNAKQHVVEGLVAVGSFHSQAFVSSPATAASASPNLRASSAVSQTQQPAASSAPASSAVPVIACGGLAAAALAGQRASRRQNRSSALPTVVPVQSSVQRRALDQSRGGSFGHKDGPKPGAISCRQGEESWKEWKAGKFGDVSLSDGIIEFAKTHEELKGAFLTFQKDADQIYPGWKEKLGYTGESSVQAATFDWAKKAAAAPYIGGWVYAKTPNLEGTYWNEVGYCPDGTAMNLAGNNMNHPERIGKDSHTPGSTLPTSFYMNAVGYLPDGTPLNMAGNNVNHPERIGPDMHKNGSPLPPPLKGYVNDIGYTPDGTPMNKAGNLSVKK</sequence>
<comment type="caution">
    <text evidence="2">The sequence shown here is derived from an EMBL/GenBank/DDBJ whole genome shotgun (WGS) entry which is preliminary data.</text>
</comment>
<gene>
    <name evidence="2" type="ORF">PGLA2088_LOCUS12949</name>
</gene>
<organism evidence="2 3">
    <name type="scientific">Polarella glacialis</name>
    <name type="common">Dinoflagellate</name>
    <dbReference type="NCBI Taxonomy" id="89957"/>
    <lineage>
        <taxon>Eukaryota</taxon>
        <taxon>Sar</taxon>
        <taxon>Alveolata</taxon>
        <taxon>Dinophyceae</taxon>
        <taxon>Suessiales</taxon>
        <taxon>Suessiaceae</taxon>
        <taxon>Polarella</taxon>
    </lineage>
</organism>
<dbReference type="SUPFAM" id="SSF51649">
    <property type="entry name" value="RuBisCo, C-terminal domain"/>
    <property type="match status" value="1"/>
</dbReference>
<name>A0A813IUE0_POLGL</name>
<evidence type="ECO:0000313" key="3">
    <source>
        <dbReference type="Proteomes" id="UP000626109"/>
    </source>
</evidence>
<evidence type="ECO:0000256" key="1">
    <source>
        <dbReference type="SAM" id="MobiDB-lite"/>
    </source>
</evidence>
<dbReference type="InterPro" id="IPR036376">
    <property type="entry name" value="RuBisCO_lsu_C_sf"/>
</dbReference>
<feature type="compositionally biased region" description="Low complexity" evidence="1">
    <location>
        <begin position="158"/>
        <end position="189"/>
    </location>
</feature>
<dbReference type="Gene3D" id="3.20.20.110">
    <property type="entry name" value="Ribulose bisphosphate carboxylase, large subunit, C-terminal domain"/>
    <property type="match status" value="1"/>
</dbReference>